<dbReference type="OrthoDB" id="2126698at2759"/>
<organism evidence="3 4">
    <name type="scientific">Pseudocercospora eumusae</name>
    <dbReference type="NCBI Taxonomy" id="321146"/>
    <lineage>
        <taxon>Eukaryota</taxon>
        <taxon>Fungi</taxon>
        <taxon>Dikarya</taxon>
        <taxon>Ascomycota</taxon>
        <taxon>Pezizomycotina</taxon>
        <taxon>Dothideomycetes</taxon>
        <taxon>Dothideomycetidae</taxon>
        <taxon>Mycosphaerellales</taxon>
        <taxon>Mycosphaerellaceae</taxon>
        <taxon>Pseudocercospora</taxon>
    </lineage>
</organism>
<evidence type="ECO:0000256" key="2">
    <source>
        <dbReference type="SAM" id="SignalP"/>
    </source>
</evidence>
<keyword evidence="2" id="KW-0732">Signal</keyword>
<evidence type="ECO:0000256" key="1">
    <source>
        <dbReference type="SAM" id="MobiDB-lite"/>
    </source>
</evidence>
<protein>
    <recommendedName>
        <fullName evidence="5">Hydrophobin</fullName>
    </recommendedName>
</protein>
<evidence type="ECO:0008006" key="5">
    <source>
        <dbReference type="Google" id="ProtNLM"/>
    </source>
</evidence>
<keyword evidence="4" id="KW-1185">Reference proteome</keyword>
<feature type="signal peptide" evidence="2">
    <location>
        <begin position="1"/>
        <end position="19"/>
    </location>
</feature>
<name>A0A139HEG6_9PEZI</name>
<dbReference type="EMBL" id="LFZN01000066">
    <property type="protein sequence ID" value="KXT00871.1"/>
    <property type="molecule type" value="Genomic_DNA"/>
</dbReference>
<reference evidence="3 4" key="1">
    <citation type="submission" date="2015-07" db="EMBL/GenBank/DDBJ databases">
        <title>Comparative genomics of the Sigatoka disease complex on banana suggests a link between parallel evolutionary changes in Pseudocercospora fijiensis and Pseudocercospora eumusae and increased virulence on the banana host.</title>
        <authorList>
            <person name="Chang T.-C."/>
            <person name="Salvucci A."/>
            <person name="Crous P.W."/>
            <person name="Stergiopoulos I."/>
        </authorList>
    </citation>
    <scope>NUCLEOTIDE SEQUENCE [LARGE SCALE GENOMIC DNA]</scope>
    <source>
        <strain evidence="3 4">CBS 114824</strain>
    </source>
</reference>
<feature type="region of interest" description="Disordered" evidence="1">
    <location>
        <begin position="20"/>
        <end position="50"/>
    </location>
</feature>
<accession>A0A139HEG6</accession>
<evidence type="ECO:0000313" key="3">
    <source>
        <dbReference type="EMBL" id="KXT00871.1"/>
    </source>
</evidence>
<dbReference type="Proteomes" id="UP000070133">
    <property type="component" value="Unassembled WGS sequence"/>
</dbReference>
<comment type="caution">
    <text evidence="3">The sequence shown here is derived from an EMBL/GenBank/DDBJ whole genome shotgun (WGS) entry which is preliminary data.</text>
</comment>
<sequence length="155" mass="16146">MHWSSVLIVALAVVNGAFAQDDDPAQDDKAKKHHKHKKPPGGGPPSGGGGGSGGIFTGNTCGCLVKAPEDTNCKPVYDSKLNDSLCPKYGAKIHVREYDGYHNCAYGTTGLKVLPEWFNLCQAHGDAGAVCCDAGTSDSGCQITTTKPNNPKPCS</sequence>
<feature type="chain" id="PRO_5007806637" description="Hydrophobin" evidence="2">
    <location>
        <begin position="20"/>
        <end position="155"/>
    </location>
</feature>
<evidence type="ECO:0000313" key="4">
    <source>
        <dbReference type="Proteomes" id="UP000070133"/>
    </source>
</evidence>
<dbReference type="AlphaFoldDB" id="A0A139HEG6"/>
<proteinExistence type="predicted"/>
<gene>
    <name evidence="3" type="ORF">AC578_978</name>
</gene>